<reference evidence="3 4" key="1">
    <citation type="submission" date="2024-04" db="EMBL/GenBank/DDBJ databases">
        <title>Symmetric and asymmetric DNA N6-adenine methylation regulates different biological responses in Mucorales.</title>
        <authorList>
            <consortium name="Lawrence Berkeley National Laboratory"/>
            <person name="Lax C."/>
            <person name="Mondo S.J."/>
            <person name="Osorio-Concepcion M."/>
            <person name="Muszewska A."/>
            <person name="Corrochano-Luque M."/>
            <person name="Gutierrez G."/>
            <person name="Riley R."/>
            <person name="Lipzen A."/>
            <person name="Guo J."/>
            <person name="Hundley H."/>
            <person name="Amirebrahimi M."/>
            <person name="Ng V."/>
            <person name="Lorenzo-Gutierrez D."/>
            <person name="Binder U."/>
            <person name="Yang J."/>
            <person name="Song Y."/>
            <person name="Canovas D."/>
            <person name="Navarro E."/>
            <person name="Freitag M."/>
            <person name="Gabaldon T."/>
            <person name="Grigoriev I.V."/>
            <person name="Corrochano L.M."/>
            <person name="Nicolas F.E."/>
            <person name="Garre V."/>
        </authorList>
    </citation>
    <scope>NUCLEOTIDE SEQUENCE [LARGE SCALE GENOMIC DNA]</scope>
    <source>
        <strain evidence="3 4">L51</strain>
    </source>
</reference>
<evidence type="ECO:0000256" key="1">
    <source>
        <dbReference type="SAM" id="MobiDB-lite"/>
    </source>
</evidence>
<proteinExistence type="predicted"/>
<gene>
    <name evidence="3" type="ORF">J3Q64DRAFT_1678800</name>
</gene>
<evidence type="ECO:0000256" key="2">
    <source>
        <dbReference type="SAM" id="SignalP"/>
    </source>
</evidence>
<keyword evidence="2" id="KW-0732">Signal</keyword>
<feature type="compositionally biased region" description="Low complexity" evidence="1">
    <location>
        <begin position="265"/>
        <end position="279"/>
    </location>
</feature>
<feature type="compositionally biased region" description="Polar residues" evidence="1">
    <location>
        <begin position="254"/>
        <end position="264"/>
    </location>
</feature>
<comment type="caution">
    <text evidence="3">The sequence shown here is derived from an EMBL/GenBank/DDBJ whole genome shotgun (WGS) entry which is preliminary data.</text>
</comment>
<organism evidence="3 4">
    <name type="scientific">Phycomyces blakesleeanus</name>
    <dbReference type="NCBI Taxonomy" id="4837"/>
    <lineage>
        <taxon>Eukaryota</taxon>
        <taxon>Fungi</taxon>
        <taxon>Fungi incertae sedis</taxon>
        <taxon>Mucoromycota</taxon>
        <taxon>Mucoromycotina</taxon>
        <taxon>Mucoromycetes</taxon>
        <taxon>Mucorales</taxon>
        <taxon>Phycomycetaceae</taxon>
        <taxon>Phycomyces</taxon>
    </lineage>
</organism>
<evidence type="ECO:0000313" key="3">
    <source>
        <dbReference type="EMBL" id="KAL0085054.1"/>
    </source>
</evidence>
<dbReference type="Proteomes" id="UP001448207">
    <property type="component" value="Unassembled WGS sequence"/>
</dbReference>
<dbReference type="EMBL" id="JBCLYO010000011">
    <property type="protein sequence ID" value="KAL0085054.1"/>
    <property type="molecule type" value="Genomic_DNA"/>
</dbReference>
<feature type="chain" id="PRO_5046695789" evidence="2">
    <location>
        <begin position="22"/>
        <end position="315"/>
    </location>
</feature>
<protein>
    <submittedName>
        <fullName evidence="3">Uncharacterized protein</fullName>
    </submittedName>
</protein>
<feature type="compositionally biased region" description="Polar residues" evidence="1">
    <location>
        <begin position="280"/>
        <end position="289"/>
    </location>
</feature>
<feature type="compositionally biased region" description="Low complexity" evidence="1">
    <location>
        <begin position="171"/>
        <end position="226"/>
    </location>
</feature>
<keyword evidence="4" id="KW-1185">Reference proteome</keyword>
<name>A0ABR3AXB6_PHYBL</name>
<feature type="region of interest" description="Disordered" evidence="1">
    <location>
        <begin position="169"/>
        <end position="289"/>
    </location>
</feature>
<feature type="signal peptide" evidence="2">
    <location>
        <begin position="1"/>
        <end position="21"/>
    </location>
</feature>
<sequence length="315" mass="32171">MLIKLTSIIASVGLLANVVSASGKIAQVVDASNFCVFLPPSDSVDRLISDTEWDGDAFCLGSTPEATGAETMPTDFIQSAHFVATDEYVQVTGQIDPSKANLNVSDEGGQFDVRAPIGSTCAGWTYYVNLIEPINLTYCMRCCNDTTNCNRGISEKGCAHIIPGDYSGPMDTSAIGTTPDTTTPTTSDGTTAPTSDPVTPTTTSPIEESSSSAVEATPAASSTVAPGETTPSAESTPVATTSVPVPSPAVSSSDPISKPSQIPNSQSSGKASSASEPLSQETDSAQSINSAASMLQPRTFALGGAVLLVAVMIAA</sequence>
<accession>A0ABR3AXB6</accession>
<evidence type="ECO:0000313" key="4">
    <source>
        <dbReference type="Proteomes" id="UP001448207"/>
    </source>
</evidence>
<feature type="compositionally biased region" description="Low complexity" evidence="1">
    <location>
        <begin position="235"/>
        <end position="253"/>
    </location>
</feature>